<dbReference type="Proteomes" id="UP000001514">
    <property type="component" value="Unassembled WGS sequence"/>
</dbReference>
<dbReference type="KEGG" id="smo:SELMODRAFT_416820"/>
<keyword evidence="2" id="KW-1185">Reference proteome</keyword>
<dbReference type="Gramene" id="EFJ22056">
    <property type="protein sequence ID" value="EFJ22056"/>
    <property type="gene ID" value="SELMODRAFT_416820"/>
</dbReference>
<proteinExistence type="predicted"/>
<dbReference type="InParanoid" id="D8S0I3"/>
<name>D8S0I3_SELML</name>
<accession>D8S0I3</accession>
<sequence>MLSPDQGKTSVVIFLDDCVLKVANPGLEDTRQSTLVGLQLEPMAKKDCRFPNRWNSSRSCEVHLATFSNRSTGTLRFGLDFHTAKVLGKHGSCPAFTMEKLLPIQGHEQLLKVRFTDKGCARLAERFPHLKVSALATEFGKFYGFLVFQAHLDGWDIEFYLAKGANNMTRFSALDFGCCKAVASYETKNVAAILQKGPAIPTRYIKEYKAGFMNGALANLDKREAEQRKKKTSVNNTIDEVVPDLVYITYQDMPFKVWLT</sequence>
<organism evidence="2">
    <name type="scientific">Selaginella moellendorffii</name>
    <name type="common">Spikemoss</name>
    <dbReference type="NCBI Taxonomy" id="88036"/>
    <lineage>
        <taxon>Eukaryota</taxon>
        <taxon>Viridiplantae</taxon>
        <taxon>Streptophyta</taxon>
        <taxon>Embryophyta</taxon>
        <taxon>Tracheophyta</taxon>
        <taxon>Lycopodiopsida</taxon>
        <taxon>Selaginellales</taxon>
        <taxon>Selaginellaceae</taxon>
        <taxon>Selaginella</taxon>
    </lineage>
</organism>
<evidence type="ECO:0000313" key="2">
    <source>
        <dbReference type="Proteomes" id="UP000001514"/>
    </source>
</evidence>
<evidence type="ECO:0000313" key="1">
    <source>
        <dbReference type="EMBL" id="EFJ22056.1"/>
    </source>
</evidence>
<protein>
    <submittedName>
        <fullName evidence="1">Uncharacterized protein</fullName>
    </submittedName>
</protein>
<dbReference type="HOGENOM" id="CLU_1071178_0_0_1"/>
<reference evidence="1 2" key="1">
    <citation type="journal article" date="2011" name="Science">
        <title>The Selaginella genome identifies genetic changes associated with the evolution of vascular plants.</title>
        <authorList>
            <person name="Banks J.A."/>
            <person name="Nishiyama T."/>
            <person name="Hasebe M."/>
            <person name="Bowman J.L."/>
            <person name="Gribskov M."/>
            <person name="dePamphilis C."/>
            <person name="Albert V.A."/>
            <person name="Aono N."/>
            <person name="Aoyama T."/>
            <person name="Ambrose B.A."/>
            <person name="Ashton N.W."/>
            <person name="Axtell M.J."/>
            <person name="Barker E."/>
            <person name="Barker M.S."/>
            <person name="Bennetzen J.L."/>
            <person name="Bonawitz N.D."/>
            <person name="Chapple C."/>
            <person name="Cheng C."/>
            <person name="Correa L.G."/>
            <person name="Dacre M."/>
            <person name="DeBarry J."/>
            <person name="Dreyer I."/>
            <person name="Elias M."/>
            <person name="Engstrom E.M."/>
            <person name="Estelle M."/>
            <person name="Feng L."/>
            <person name="Finet C."/>
            <person name="Floyd S.K."/>
            <person name="Frommer W.B."/>
            <person name="Fujita T."/>
            <person name="Gramzow L."/>
            <person name="Gutensohn M."/>
            <person name="Harholt J."/>
            <person name="Hattori M."/>
            <person name="Heyl A."/>
            <person name="Hirai T."/>
            <person name="Hiwatashi Y."/>
            <person name="Ishikawa M."/>
            <person name="Iwata M."/>
            <person name="Karol K.G."/>
            <person name="Koehler B."/>
            <person name="Kolukisaoglu U."/>
            <person name="Kubo M."/>
            <person name="Kurata T."/>
            <person name="Lalonde S."/>
            <person name="Li K."/>
            <person name="Li Y."/>
            <person name="Litt A."/>
            <person name="Lyons E."/>
            <person name="Manning G."/>
            <person name="Maruyama T."/>
            <person name="Michael T.P."/>
            <person name="Mikami K."/>
            <person name="Miyazaki S."/>
            <person name="Morinaga S."/>
            <person name="Murata T."/>
            <person name="Mueller-Roeber B."/>
            <person name="Nelson D.R."/>
            <person name="Obara M."/>
            <person name="Oguri Y."/>
            <person name="Olmstead R.G."/>
            <person name="Onodera N."/>
            <person name="Petersen B.L."/>
            <person name="Pils B."/>
            <person name="Prigge M."/>
            <person name="Rensing S.A."/>
            <person name="Riano-Pachon D.M."/>
            <person name="Roberts A.W."/>
            <person name="Sato Y."/>
            <person name="Scheller H.V."/>
            <person name="Schulz B."/>
            <person name="Schulz C."/>
            <person name="Shakirov E.V."/>
            <person name="Shibagaki N."/>
            <person name="Shinohara N."/>
            <person name="Shippen D.E."/>
            <person name="Soerensen I."/>
            <person name="Sotooka R."/>
            <person name="Sugimoto N."/>
            <person name="Sugita M."/>
            <person name="Sumikawa N."/>
            <person name="Tanurdzic M."/>
            <person name="Theissen G."/>
            <person name="Ulvskov P."/>
            <person name="Wakazuki S."/>
            <person name="Weng J.K."/>
            <person name="Willats W.W."/>
            <person name="Wipf D."/>
            <person name="Wolf P.G."/>
            <person name="Yang L."/>
            <person name="Zimmer A.D."/>
            <person name="Zhu Q."/>
            <person name="Mitros T."/>
            <person name="Hellsten U."/>
            <person name="Loque D."/>
            <person name="Otillar R."/>
            <person name="Salamov A."/>
            <person name="Schmutz J."/>
            <person name="Shapiro H."/>
            <person name="Lindquist E."/>
            <person name="Lucas S."/>
            <person name="Rokhsar D."/>
            <person name="Grigoriev I.V."/>
        </authorList>
    </citation>
    <scope>NUCLEOTIDE SEQUENCE [LARGE SCALE GENOMIC DNA]</scope>
</reference>
<dbReference type="AlphaFoldDB" id="D8S0I3"/>
<dbReference type="EMBL" id="GL377597">
    <property type="protein sequence ID" value="EFJ22056.1"/>
    <property type="molecule type" value="Genomic_DNA"/>
</dbReference>
<gene>
    <name evidence="1" type="ORF">SELMODRAFT_416820</name>
</gene>